<proteinExistence type="predicted"/>
<reference evidence="1 2" key="1">
    <citation type="submission" date="2019-05" db="EMBL/GenBank/DDBJ databases">
        <title>Another draft genome of Portunus trituberculatus and its Hox gene families provides insights of decapod evolution.</title>
        <authorList>
            <person name="Jeong J.-H."/>
            <person name="Song I."/>
            <person name="Kim S."/>
            <person name="Choi T."/>
            <person name="Kim D."/>
            <person name="Ryu S."/>
            <person name="Kim W."/>
        </authorList>
    </citation>
    <scope>NUCLEOTIDE SEQUENCE [LARGE SCALE GENOMIC DNA]</scope>
    <source>
        <tissue evidence="1">Muscle</tissue>
    </source>
</reference>
<keyword evidence="2" id="KW-1185">Reference proteome</keyword>
<comment type="caution">
    <text evidence="1">The sequence shown here is derived from an EMBL/GenBank/DDBJ whole genome shotgun (WGS) entry which is preliminary data.</text>
</comment>
<evidence type="ECO:0000313" key="2">
    <source>
        <dbReference type="Proteomes" id="UP000324222"/>
    </source>
</evidence>
<dbReference type="Proteomes" id="UP000324222">
    <property type="component" value="Unassembled WGS sequence"/>
</dbReference>
<evidence type="ECO:0000313" key="1">
    <source>
        <dbReference type="EMBL" id="MPC19748.1"/>
    </source>
</evidence>
<name>A0A5B7DEN2_PORTR</name>
<gene>
    <name evidence="1" type="ORF">E2C01_012673</name>
</gene>
<dbReference type="AlphaFoldDB" id="A0A5B7DEN2"/>
<accession>A0A5B7DEN2</accession>
<protein>
    <submittedName>
        <fullName evidence="1">Uncharacterized protein</fullName>
    </submittedName>
</protein>
<organism evidence="1 2">
    <name type="scientific">Portunus trituberculatus</name>
    <name type="common">Swimming crab</name>
    <name type="synonym">Neptunus trituberculatus</name>
    <dbReference type="NCBI Taxonomy" id="210409"/>
    <lineage>
        <taxon>Eukaryota</taxon>
        <taxon>Metazoa</taxon>
        <taxon>Ecdysozoa</taxon>
        <taxon>Arthropoda</taxon>
        <taxon>Crustacea</taxon>
        <taxon>Multicrustacea</taxon>
        <taxon>Malacostraca</taxon>
        <taxon>Eumalacostraca</taxon>
        <taxon>Eucarida</taxon>
        <taxon>Decapoda</taxon>
        <taxon>Pleocyemata</taxon>
        <taxon>Brachyura</taxon>
        <taxon>Eubrachyura</taxon>
        <taxon>Portunoidea</taxon>
        <taxon>Portunidae</taxon>
        <taxon>Portuninae</taxon>
        <taxon>Portunus</taxon>
    </lineage>
</organism>
<sequence>MPHTPYTCPYSASPSPRTPLQCFTLHSRHPPASRNTCHANSNQTPAASPSYAAPLTTALVTHSSPYTDIIDIALIPGFLLNHGENYQ</sequence>
<dbReference type="EMBL" id="VSRR010000800">
    <property type="protein sequence ID" value="MPC19748.1"/>
    <property type="molecule type" value="Genomic_DNA"/>
</dbReference>